<feature type="compositionally biased region" description="Polar residues" evidence="1">
    <location>
        <begin position="426"/>
        <end position="456"/>
    </location>
</feature>
<name>A0AAQ3PE87_VIGMU</name>
<feature type="compositionally biased region" description="Polar residues" evidence="1">
    <location>
        <begin position="128"/>
        <end position="159"/>
    </location>
</feature>
<feature type="compositionally biased region" description="Basic and acidic residues" evidence="1">
    <location>
        <begin position="389"/>
        <end position="400"/>
    </location>
</feature>
<dbReference type="AlphaFoldDB" id="A0AAQ3PE87"/>
<feature type="compositionally biased region" description="Polar residues" evidence="1">
    <location>
        <begin position="467"/>
        <end position="485"/>
    </location>
</feature>
<dbReference type="EMBL" id="CP144700">
    <property type="protein sequence ID" value="WVZ25160.1"/>
    <property type="molecule type" value="Genomic_DNA"/>
</dbReference>
<evidence type="ECO:0000256" key="1">
    <source>
        <dbReference type="SAM" id="MobiDB-lite"/>
    </source>
</evidence>
<accession>A0AAQ3PE87</accession>
<dbReference type="Proteomes" id="UP001374535">
    <property type="component" value="Chromosome 1"/>
</dbReference>
<gene>
    <name evidence="2" type="ORF">V8G54_003704</name>
</gene>
<feature type="region of interest" description="Disordered" evidence="1">
    <location>
        <begin position="419"/>
        <end position="485"/>
    </location>
</feature>
<sequence length="703" mass="78087">MLKLVLCDIPVILELINESDCVKERVQLMLLWNMMDERKLNIDAPLMSVRRSFGTPPSLTETTRRMLEKPQTLPHCESDTTLDQVTDPVAVPFNWEHIPGKSKDYDGSEPQPPEQALIVPTPTLPPGKSTNHAKQPLKNDTNVNVANNFRSPNTSNSFSEKIECDREGKNVKTEKVEENDDYDNDGDVFSDALETLSPTEPLSMNCSVSGVSGLDNLDSNMCGASSTDKQAHDFMMSRFLHAAKAVTIQPPQYISSRKQSVLAEQPREFIKLVPEQKKSFVNRYITDIVPYNGQCQEDEEEESEDETNDYANISAKGCGLLPRLCVRNSLCMLNPMTGTKMGNQLSLYSAYEVGKPDKSSHIRSHRPAPVIKKAWDAINMRKSSSRAASPDKQDLRKKWTSESSRYTYSGEVKQLDRLSPFRRSRTATSISPFPSKSQSLLSGTKSSGDSKQAENNISDKLKYPSRGSASIQDMLSQGAKRSSGSGSFTIEKTLYIDTASTLKSSCSSSRSLGSAAVAGKERNSLLDSFRDTKHIHDLDENLGSQELNTVDVNSSTLPRMVYLMAKEDKAERMTADQEISQESTSLQLVPSSFDKDAEINNQEIVVIDDQGNVGTEYVLHPLAPPLPKSPSESWLCRALPLVSSKNSFPHKNQGTQSKSKRQGFSRASSYTKWETIVKSSNVNHDQVSCSKELVVYRSHHSKS</sequence>
<evidence type="ECO:0000313" key="2">
    <source>
        <dbReference type="EMBL" id="WVZ25160.1"/>
    </source>
</evidence>
<dbReference type="InterPro" id="IPR007789">
    <property type="entry name" value="DUF688"/>
</dbReference>
<keyword evidence="3" id="KW-1185">Reference proteome</keyword>
<feature type="compositionally biased region" description="Basic and acidic residues" evidence="1">
    <location>
        <begin position="160"/>
        <end position="176"/>
    </location>
</feature>
<feature type="region of interest" description="Disordered" evidence="1">
    <location>
        <begin position="381"/>
        <end position="400"/>
    </location>
</feature>
<organism evidence="2 3">
    <name type="scientific">Vigna mungo</name>
    <name type="common">Black gram</name>
    <name type="synonym">Phaseolus mungo</name>
    <dbReference type="NCBI Taxonomy" id="3915"/>
    <lineage>
        <taxon>Eukaryota</taxon>
        <taxon>Viridiplantae</taxon>
        <taxon>Streptophyta</taxon>
        <taxon>Embryophyta</taxon>
        <taxon>Tracheophyta</taxon>
        <taxon>Spermatophyta</taxon>
        <taxon>Magnoliopsida</taxon>
        <taxon>eudicotyledons</taxon>
        <taxon>Gunneridae</taxon>
        <taxon>Pentapetalae</taxon>
        <taxon>rosids</taxon>
        <taxon>fabids</taxon>
        <taxon>Fabales</taxon>
        <taxon>Fabaceae</taxon>
        <taxon>Papilionoideae</taxon>
        <taxon>50 kb inversion clade</taxon>
        <taxon>NPAAA clade</taxon>
        <taxon>indigoferoid/millettioid clade</taxon>
        <taxon>Phaseoleae</taxon>
        <taxon>Vigna</taxon>
    </lineage>
</organism>
<proteinExistence type="predicted"/>
<feature type="region of interest" description="Disordered" evidence="1">
    <location>
        <begin position="646"/>
        <end position="667"/>
    </location>
</feature>
<dbReference type="PANTHER" id="PTHR33671:SF9">
    <property type="entry name" value="DUF688 FAMILY PROTEIN"/>
    <property type="match status" value="1"/>
</dbReference>
<feature type="region of interest" description="Disordered" evidence="1">
    <location>
        <begin position="96"/>
        <end position="185"/>
    </location>
</feature>
<dbReference type="PANTHER" id="PTHR33671">
    <property type="entry name" value="N-METHYLTRANSFERASE, PUTATIVE (DUF688)-RELATED"/>
    <property type="match status" value="1"/>
</dbReference>
<protein>
    <submittedName>
        <fullName evidence="2">Uncharacterized protein</fullName>
    </submittedName>
</protein>
<feature type="compositionally biased region" description="Polar residues" evidence="1">
    <location>
        <begin position="646"/>
        <end position="657"/>
    </location>
</feature>
<dbReference type="Pfam" id="PF05097">
    <property type="entry name" value="DUF688"/>
    <property type="match status" value="1"/>
</dbReference>
<evidence type="ECO:0000313" key="3">
    <source>
        <dbReference type="Proteomes" id="UP001374535"/>
    </source>
</evidence>
<reference evidence="2 3" key="1">
    <citation type="journal article" date="2023" name="Life. Sci Alliance">
        <title>Evolutionary insights into 3D genome organization and epigenetic landscape of Vigna mungo.</title>
        <authorList>
            <person name="Junaid A."/>
            <person name="Singh B."/>
            <person name="Bhatia S."/>
        </authorList>
    </citation>
    <scope>NUCLEOTIDE SEQUENCE [LARGE SCALE GENOMIC DNA]</scope>
    <source>
        <strain evidence="2">Urdbean</strain>
    </source>
</reference>